<keyword evidence="2" id="KW-0442">Lipid degradation</keyword>
<name>A0AA35KAH7_9SAUR</name>
<dbReference type="InterPro" id="IPR029058">
    <property type="entry name" value="AB_hydrolase_fold"/>
</dbReference>
<gene>
    <name evidence="7" type="ORF">PODLI_1B009567</name>
</gene>
<protein>
    <submittedName>
        <fullName evidence="7">Lipase member M-like</fullName>
    </submittedName>
</protein>
<dbReference type="PANTHER" id="PTHR11005">
    <property type="entry name" value="LYSOSOMAL ACID LIPASE-RELATED"/>
    <property type="match status" value="1"/>
</dbReference>
<evidence type="ECO:0000313" key="7">
    <source>
        <dbReference type="EMBL" id="CAI5774680.1"/>
    </source>
</evidence>
<evidence type="ECO:0000259" key="6">
    <source>
        <dbReference type="Pfam" id="PF04083"/>
    </source>
</evidence>
<dbReference type="InterPro" id="IPR006693">
    <property type="entry name" value="AB_hydrolase_lipase"/>
</dbReference>
<proteinExistence type="inferred from homology"/>
<dbReference type="AlphaFoldDB" id="A0AA35KAH7"/>
<feature type="domain" description="AB hydrolase-1" evidence="5">
    <location>
        <begin position="229"/>
        <end position="527"/>
    </location>
</feature>
<keyword evidence="8" id="KW-1185">Reference proteome</keyword>
<evidence type="ECO:0000256" key="3">
    <source>
        <dbReference type="ARBA" id="ARBA00023098"/>
    </source>
</evidence>
<dbReference type="Pfam" id="PF04083">
    <property type="entry name" value="Abhydro_lipase"/>
    <property type="match status" value="1"/>
</dbReference>
<feature type="signal peptide" evidence="4">
    <location>
        <begin position="1"/>
        <end position="17"/>
    </location>
</feature>
<dbReference type="Proteomes" id="UP001178461">
    <property type="component" value="Chromosome 5"/>
</dbReference>
<reference evidence="7" key="1">
    <citation type="submission" date="2022-12" db="EMBL/GenBank/DDBJ databases">
        <authorList>
            <person name="Alioto T."/>
            <person name="Alioto T."/>
            <person name="Gomez Garrido J."/>
        </authorList>
    </citation>
    <scope>NUCLEOTIDE SEQUENCE</scope>
</reference>
<evidence type="ECO:0000256" key="2">
    <source>
        <dbReference type="ARBA" id="ARBA00022963"/>
    </source>
</evidence>
<keyword evidence="3" id="KW-0443">Lipid metabolism</keyword>
<dbReference type="InterPro" id="IPR000073">
    <property type="entry name" value="AB_hydrolase_1"/>
</dbReference>
<evidence type="ECO:0000259" key="5">
    <source>
        <dbReference type="Pfam" id="PF00561"/>
    </source>
</evidence>
<accession>A0AA35KAH7</accession>
<feature type="chain" id="PRO_5041266431" evidence="4">
    <location>
        <begin position="18"/>
        <end position="546"/>
    </location>
</feature>
<keyword evidence="4" id="KW-0732">Signal</keyword>
<evidence type="ECO:0000313" key="8">
    <source>
        <dbReference type="Proteomes" id="UP001178461"/>
    </source>
</evidence>
<evidence type="ECO:0000256" key="1">
    <source>
        <dbReference type="ARBA" id="ARBA00010701"/>
    </source>
</evidence>
<organism evidence="7 8">
    <name type="scientific">Podarcis lilfordi</name>
    <name type="common">Lilford's wall lizard</name>
    <dbReference type="NCBI Taxonomy" id="74358"/>
    <lineage>
        <taxon>Eukaryota</taxon>
        <taxon>Metazoa</taxon>
        <taxon>Chordata</taxon>
        <taxon>Craniata</taxon>
        <taxon>Vertebrata</taxon>
        <taxon>Euteleostomi</taxon>
        <taxon>Lepidosauria</taxon>
        <taxon>Squamata</taxon>
        <taxon>Bifurcata</taxon>
        <taxon>Unidentata</taxon>
        <taxon>Episquamata</taxon>
        <taxon>Laterata</taxon>
        <taxon>Lacertibaenia</taxon>
        <taxon>Lacertidae</taxon>
        <taxon>Podarcis</taxon>
    </lineage>
</organism>
<dbReference type="GO" id="GO:0016042">
    <property type="term" value="P:lipid catabolic process"/>
    <property type="evidence" value="ECO:0007669"/>
    <property type="project" value="UniProtKB-KW"/>
</dbReference>
<comment type="similarity">
    <text evidence="1">Belongs to the AB hydrolase superfamily. Lipase family.</text>
</comment>
<dbReference type="EMBL" id="OX395130">
    <property type="protein sequence ID" value="CAI5774680.1"/>
    <property type="molecule type" value="Genomic_DNA"/>
</dbReference>
<dbReference type="FunFam" id="3.40.50.1820:FF:000012">
    <property type="entry name" value="Lipase"/>
    <property type="match status" value="1"/>
</dbReference>
<dbReference type="Pfam" id="PF00561">
    <property type="entry name" value="Abhydrolase_1"/>
    <property type="match status" value="1"/>
</dbReference>
<dbReference type="SUPFAM" id="SSF53474">
    <property type="entry name" value="alpha/beta-Hydrolases"/>
    <property type="match status" value="1"/>
</dbReference>
<sequence length="546" mass="62627">MWLFVAVVCLMQQTTESEEFLRKRHLNPQEFMTTNEIIQYWGYPSEEYEILTEDGYYLQINRIPYGMHSSGKTGLIAFSLLPQLAQKVKLFITFGPTYTLVGTSGPSVLFLSLPDALISVASPELKLRSLPRALPIFAKAFETTDIVLQRSAMWLFWAVVFLFQQTTESEEFLRKRHLNPQEFMTINEIIQYWGYPSEEHEILTEDGYYLQANRIPYGMHSSGKTGPRPVVLLVHGVLSEGRTWIVNPPNNSLGFALADAGYDVWLINNRGTSWSRRHKTLSIDQEEFWNFSFHEMAIYDIPATINFILQKTKQKNLYYIGHSQGGTLGFIAFSSMPQLAQKVKLFMGLAPPDTLAGLKGPFSLLLNLPQELTKLIWGKKEYCLFSNKLKAINAKICSYPGIDRLCLEGIVLLYGRNEKNLNVSQADVYLGIYPDFTSVKTIIHWSQVAKTNQFKYFDYGSKNKAVYNMSTPPFYKIEDITVPTAVWSGGNDIVVTKKAIERLLPRIPHLVFYKNIPDWQHFDFTWGLDAPDQLFKDVLCLMQKFK</sequence>
<dbReference type="Gene3D" id="3.40.50.1820">
    <property type="entry name" value="alpha/beta hydrolase"/>
    <property type="match status" value="2"/>
</dbReference>
<evidence type="ECO:0000256" key="4">
    <source>
        <dbReference type="SAM" id="SignalP"/>
    </source>
</evidence>
<feature type="domain" description="Partial AB-hydrolase lipase" evidence="6">
    <location>
        <begin position="34"/>
        <end position="71"/>
    </location>
</feature>